<dbReference type="VEuPathDB" id="VectorBase:AFUN2_012089"/>
<protein>
    <submittedName>
        <fullName evidence="2">Uncharacterized protein</fullName>
    </submittedName>
</protein>
<dbReference type="AlphaFoldDB" id="A0A182RU69"/>
<organism evidence="2">
    <name type="scientific">Anopheles funestus</name>
    <name type="common">African malaria mosquito</name>
    <dbReference type="NCBI Taxonomy" id="62324"/>
    <lineage>
        <taxon>Eukaryota</taxon>
        <taxon>Metazoa</taxon>
        <taxon>Ecdysozoa</taxon>
        <taxon>Arthropoda</taxon>
        <taxon>Hexapoda</taxon>
        <taxon>Insecta</taxon>
        <taxon>Pterygota</taxon>
        <taxon>Neoptera</taxon>
        <taxon>Endopterygota</taxon>
        <taxon>Diptera</taxon>
        <taxon>Nematocera</taxon>
        <taxon>Culicoidea</taxon>
        <taxon>Culicidae</taxon>
        <taxon>Anophelinae</taxon>
        <taxon>Anopheles</taxon>
    </lineage>
</organism>
<dbReference type="EnsemblMetazoa" id="AFUN009822-RA">
    <property type="protein sequence ID" value="AFUN009822-PA"/>
    <property type="gene ID" value="AFUN009822"/>
</dbReference>
<dbReference type="KEGG" id="afun:125761825"/>
<sequence length="122" mass="14370">MADKDRIFHLYSDESIGGTTKYSDQENRGVESKTNAVQRNKERQQGQTMNVFERNYEYARIYENKRCALKAEKDAYAMNQRHFKASPMPIVQPQQVIRHEVPKFTVPETPQVLKHSKRTPRK</sequence>
<accession>A0A182RU69</accession>
<reference evidence="2" key="1">
    <citation type="submission" date="2020-05" db="UniProtKB">
        <authorList>
            <consortium name="EnsemblMetazoa"/>
        </authorList>
    </citation>
    <scope>IDENTIFICATION</scope>
    <source>
        <strain evidence="2">FUMOZ</strain>
    </source>
</reference>
<name>A0A182RU69_ANOFN</name>
<proteinExistence type="predicted"/>
<evidence type="ECO:0000256" key="1">
    <source>
        <dbReference type="SAM" id="MobiDB-lite"/>
    </source>
</evidence>
<evidence type="ECO:0000313" key="2">
    <source>
        <dbReference type="EnsemblMetazoa" id="AFUN009822-PA"/>
    </source>
</evidence>
<dbReference type="RefSeq" id="XP_049279299.1">
    <property type="nucleotide sequence ID" value="XM_049423342.1"/>
</dbReference>
<dbReference type="GeneID" id="125761825"/>
<dbReference type="OrthoDB" id="7744791at2759"/>
<feature type="region of interest" description="Disordered" evidence="1">
    <location>
        <begin position="18"/>
        <end position="45"/>
    </location>
</feature>
<dbReference type="VEuPathDB" id="VectorBase:AFUN009822"/>